<feature type="compositionally biased region" description="Basic and acidic residues" evidence="1">
    <location>
        <begin position="502"/>
        <end position="536"/>
    </location>
</feature>
<feature type="compositionally biased region" description="Basic and acidic residues" evidence="1">
    <location>
        <begin position="14"/>
        <end position="23"/>
    </location>
</feature>
<feature type="compositionally biased region" description="Polar residues" evidence="1">
    <location>
        <begin position="946"/>
        <end position="961"/>
    </location>
</feature>
<feature type="compositionally biased region" description="Polar residues" evidence="1">
    <location>
        <begin position="879"/>
        <end position="903"/>
    </location>
</feature>
<evidence type="ECO:0000313" key="3">
    <source>
        <dbReference type="Proteomes" id="UP001501243"/>
    </source>
</evidence>
<dbReference type="Pfam" id="PF13155">
    <property type="entry name" value="Toprim_2"/>
    <property type="match status" value="1"/>
</dbReference>
<evidence type="ECO:0000256" key="1">
    <source>
        <dbReference type="SAM" id="MobiDB-lite"/>
    </source>
</evidence>
<feature type="compositionally biased region" description="Basic and acidic residues" evidence="1">
    <location>
        <begin position="136"/>
        <end position="147"/>
    </location>
</feature>
<organism evidence="2 3">
    <name type="scientific">Hymenobacter ginsengisoli</name>
    <dbReference type="NCBI Taxonomy" id="1051626"/>
    <lineage>
        <taxon>Bacteria</taxon>
        <taxon>Pseudomonadati</taxon>
        <taxon>Bacteroidota</taxon>
        <taxon>Cytophagia</taxon>
        <taxon>Cytophagales</taxon>
        <taxon>Hymenobacteraceae</taxon>
        <taxon>Hymenobacter</taxon>
    </lineage>
</organism>
<feature type="compositionally biased region" description="Basic and acidic residues" evidence="1">
    <location>
        <begin position="477"/>
        <end position="487"/>
    </location>
</feature>
<comment type="caution">
    <text evidence="2">The sequence shown here is derived from an EMBL/GenBank/DDBJ whole genome shotgun (WGS) entry which is preliminary data.</text>
</comment>
<feature type="compositionally biased region" description="Low complexity" evidence="1">
    <location>
        <begin position="488"/>
        <end position="499"/>
    </location>
</feature>
<sequence length="1030" mass="114631">MTTSKLPAMNAPTRENDPTELDRFKRDIDLVDYAERQGYQVKKEGKRGDWHQLVKDGEVLIVTRKDDHQVYLNTGDDRDKGSVIDFAKTRGGDGHGLNLGQVRQQLREYLNDGPAPTRSYAPPVEQSRLNALPVGDPDHERQQQEDRKTRLIAEVLGVNKELTDRTYLHGRGITDSTIESPAFQGRIFTAQQNEHKNTAFPLYNEQGLASIEQKNEHYKNLLPLPKNGIWVSHPTQGKDTPVERVVVSESAIDSLSHFQLKHGQDPKNTLYIATSGTPTEAQVALIQRVIDKQEPKEIVLANDRDAGGRQFNMNYMNELHPARPLIPVADQEAYKEASRPVEWHATSDKYHTALKVSYRHDSTEAGTAQVQQLTDRVAKMNGTGEAGPTIELEVMRSTGRETVLRLSVAKADTAQLEVISQELYRQREQLRPEQERRQEAFIRVDYPQAKDWNRDLELTAQGLNAEQIRAQAVLDEQQRAAEREQHRQQYQQRQAEYARSAAMERDEQETRRLYDEAQKQRARDNTLEAKQERQEDDKHFNQAVMGAAGADADSPNDGRPFRSYRSEQEAAEHTAQFVHAKDAGLVLLKEYINDNPPPTGRKVDEAELEELRGRARYAEPATTISLPTSPSSEEKTATWKIDEVAANTTGRAEAWKEVLDNSGYSMRTSEVRSTVDEQGIRRAEFDLRYQNDQPDIAIIHAIVTNTNARAEAGNEMYAGVSVAESEPDRAARQAAAEAAAIQPHNRDRSQDVAGMPVEVQVSSTPAAGAAEAQQSEPSFTAARIYVNVMPNSEGQINSRDTSPQPASYSLYQIQVDAQNPHRAVLLPAPGADPQLLNGYHAVLRPAYELSGAPKPGDAYVAVSSPTQLERTEQGWRITQRGQASFSPTPTPERSLSQERSTAPNPAEKEAASVGAQGSEKQVIIKVDEPAIRAGERGQAEAVQAAITSSGAKAGDIQSTTDAKGIRHSEMKVSYRTDQPELARISQTLDAVANQKGSQVIEHSSDRAERKDISRGQELSLKRTRTAEITR</sequence>
<feature type="region of interest" description="Disordered" evidence="1">
    <location>
        <begin position="867"/>
        <end position="920"/>
    </location>
</feature>
<keyword evidence="3" id="KW-1185">Reference proteome</keyword>
<feature type="region of interest" description="Disordered" evidence="1">
    <location>
        <begin position="1"/>
        <end position="23"/>
    </location>
</feature>
<reference evidence="3" key="1">
    <citation type="journal article" date="2019" name="Int. J. Syst. Evol. Microbiol.">
        <title>The Global Catalogue of Microorganisms (GCM) 10K type strain sequencing project: providing services to taxonomists for standard genome sequencing and annotation.</title>
        <authorList>
            <consortium name="The Broad Institute Genomics Platform"/>
            <consortium name="The Broad Institute Genome Sequencing Center for Infectious Disease"/>
            <person name="Wu L."/>
            <person name="Ma J."/>
        </authorList>
    </citation>
    <scope>NUCLEOTIDE SEQUENCE [LARGE SCALE GENOMIC DNA]</scope>
    <source>
        <strain evidence="3">JCM 17841</strain>
    </source>
</reference>
<accession>A0ABP8QU99</accession>
<evidence type="ECO:0008006" key="4">
    <source>
        <dbReference type="Google" id="ProtNLM"/>
    </source>
</evidence>
<protein>
    <recommendedName>
        <fullName evidence="4">Toprim domain-containing protein</fullName>
    </recommendedName>
</protein>
<feature type="region of interest" description="Disordered" evidence="1">
    <location>
        <begin position="477"/>
        <end position="536"/>
    </location>
</feature>
<evidence type="ECO:0000313" key="2">
    <source>
        <dbReference type="EMBL" id="GAA4509477.1"/>
    </source>
</evidence>
<proteinExistence type="predicted"/>
<feature type="region of interest" description="Disordered" evidence="1">
    <location>
        <begin position="111"/>
        <end position="147"/>
    </location>
</feature>
<name>A0ABP8QU99_9BACT</name>
<dbReference type="EMBL" id="BAABGQ010000016">
    <property type="protein sequence ID" value="GAA4509477.1"/>
    <property type="molecule type" value="Genomic_DNA"/>
</dbReference>
<feature type="region of interest" description="Disordered" evidence="1">
    <location>
        <begin position="993"/>
        <end position="1030"/>
    </location>
</feature>
<feature type="compositionally biased region" description="Basic and acidic residues" evidence="1">
    <location>
        <begin position="1002"/>
        <end position="1014"/>
    </location>
</feature>
<gene>
    <name evidence="2" type="ORF">GCM10023172_43030</name>
</gene>
<dbReference type="Proteomes" id="UP001501243">
    <property type="component" value="Unassembled WGS sequence"/>
</dbReference>
<feature type="region of interest" description="Disordered" evidence="1">
    <location>
        <begin position="946"/>
        <end position="966"/>
    </location>
</feature>